<dbReference type="GO" id="GO:0005507">
    <property type="term" value="F:copper ion binding"/>
    <property type="evidence" value="ECO:0007669"/>
    <property type="project" value="TreeGrafter"/>
</dbReference>
<dbReference type="HOGENOM" id="CLU_065784_2_0_5"/>
<dbReference type="KEGG" id="rpc:RPC_1411"/>
<keyword evidence="3" id="KW-0808">Transferase</keyword>
<evidence type="ECO:0000256" key="9">
    <source>
        <dbReference type="ARBA" id="ARBA00049893"/>
    </source>
</evidence>
<evidence type="ECO:0000313" key="11">
    <source>
        <dbReference type="EMBL" id="ABD86973.1"/>
    </source>
</evidence>
<comment type="catalytic activity">
    <reaction evidence="7">
        <text>adenosine + H2O + H(+) = inosine + NH4(+)</text>
        <dbReference type="Rhea" id="RHEA:24408"/>
        <dbReference type="ChEBI" id="CHEBI:15377"/>
        <dbReference type="ChEBI" id="CHEBI:15378"/>
        <dbReference type="ChEBI" id="CHEBI:16335"/>
        <dbReference type="ChEBI" id="CHEBI:17596"/>
        <dbReference type="ChEBI" id="CHEBI:28938"/>
        <dbReference type="EC" id="3.5.4.4"/>
    </reaction>
    <physiologicalReaction direction="left-to-right" evidence="7">
        <dbReference type="Rhea" id="RHEA:24409"/>
    </physiologicalReaction>
</comment>
<dbReference type="InterPro" id="IPR011324">
    <property type="entry name" value="Cytotoxic_necrot_fac-like_cat"/>
</dbReference>
<evidence type="ECO:0000256" key="8">
    <source>
        <dbReference type="ARBA" id="ARBA00048968"/>
    </source>
</evidence>
<name>Q219G3_RHOPB</name>
<keyword evidence="6" id="KW-0862">Zinc</keyword>
<proteinExistence type="inferred from homology"/>
<evidence type="ECO:0000256" key="7">
    <source>
        <dbReference type="ARBA" id="ARBA00047989"/>
    </source>
</evidence>
<dbReference type="NCBIfam" id="TIGR00726">
    <property type="entry name" value="peptidoglycan editing factor PgeF"/>
    <property type="match status" value="1"/>
</dbReference>
<gene>
    <name evidence="11" type="ordered locus">RPC_1411</name>
</gene>
<accession>Q219G3</accession>
<dbReference type="STRING" id="316056.RPC_1411"/>
<dbReference type="PANTHER" id="PTHR30616:SF2">
    <property type="entry name" value="PURINE NUCLEOSIDE PHOSPHORYLASE LACC1"/>
    <property type="match status" value="1"/>
</dbReference>
<comment type="catalytic activity">
    <reaction evidence="9">
        <text>S-methyl-5'-thioadenosine + phosphate = 5-(methylsulfanyl)-alpha-D-ribose 1-phosphate + adenine</text>
        <dbReference type="Rhea" id="RHEA:11852"/>
        <dbReference type="ChEBI" id="CHEBI:16708"/>
        <dbReference type="ChEBI" id="CHEBI:17509"/>
        <dbReference type="ChEBI" id="CHEBI:43474"/>
        <dbReference type="ChEBI" id="CHEBI:58533"/>
        <dbReference type="EC" id="2.4.2.28"/>
    </reaction>
    <physiologicalReaction direction="left-to-right" evidence="9">
        <dbReference type="Rhea" id="RHEA:11853"/>
    </physiologicalReaction>
</comment>
<dbReference type="PANTHER" id="PTHR30616">
    <property type="entry name" value="UNCHARACTERIZED PROTEIN YFIH"/>
    <property type="match status" value="1"/>
</dbReference>
<dbReference type="GO" id="GO:0017061">
    <property type="term" value="F:S-methyl-5-thioadenosine phosphorylase activity"/>
    <property type="evidence" value="ECO:0007669"/>
    <property type="project" value="UniProtKB-EC"/>
</dbReference>
<evidence type="ECO:0000256" key="3">
    <source>
        <dbReference type="ARBA" id="ARBA00022679"/>
    </source>
</evidence>
<evidence type="ECO:0000256" key="6">
    <source>
        <dbReference type="ARBA" id="ARBA00022833"/>
    </source>
</evidence>
<protein>
    <recommendedName>
        <fullName evidence="10">Purine nucleoside phosphorylase</fullName>
    </recommendedName>
</protein>
<evidence type="ECO:0000256" key="4">
    <source>
        <dbReference type="ARBA" id="ARBA00022723"/>
    </source>
</evidence>
<dbReference type="Gene3D" id="3.60.140.10">
    <property type="entry name" value="CNF1/YfiH-like putative cysteine hydrolases"/>
    <property type="match status" value="1"/>
</dbReference>
<dbReference type="AlphaFoldDB" id="Q219G3"/>
<reference evidence="11" key="1">
    <citation type="submission" date="2006-03" db="EMBL/GenBank/DDBJ databases">
        <title>Complete sequence of Rhodopseudomonas palustris BisB18.</title>
        <authorList>
            <consortium name="US DOE Joint Genome Institute"/>
            <person name="Copeland A."/>
            <person name="Lucas S."/>
            <person name="Lapidus A."/>
            <person name="Barry K."/>
            <person name="Detter J.C."/>
            <person name="Glavina del Rio T."/>
            <person name="Hammon N."/>
            <person name="Israni S."/>
            <person name="Dalin E."/>
            <person name="Tice H."/>
            <person name="Pitluck S."/>
            <person name="Chain P."/>
            <person name="Malfatti S."/>
            <person name="Shin M."/>
            <person name="Vergez L."/>
            <person name="Schmutz J."/>
            <person name="Larimer F."/>
            <person name="Land M."/>
            <person name="Hauser L."/>
            <person name="Pelletier D.A."/>
            <person name="Kyrpides N."/>
            <person name="Anderson I."/>
            <person name="Oda Y."/>
            <person name="Harwood C.S."/>
            <person name="Richardson P."/>
        </authorList>
    </citation>
    <scope>NUCLEOTIDE SEQUENCE [LARGE SCALE GENOMIC DNA]</scope>
    <source>
        <strain evidence="11">BisB18</strain>
    </source>
</reference>
<evidence type="ECO:0000256" key="10">
    <source>
        <dbReference type="RuleBase" id="RU361274"/>
    </source>
</evidence>
<evidence type="ECO:0000256" key="5">
    <source>
        <dbReference type="ARBA" id="ARBA00022801"/>
    </source>
</evidence>
<comment type="catalytic activity">
    <reaction evidence="8">
        <text>adenosine + phosphate = alpha-D-ribose 1-phosphate + adenine</text>
        <dbReference type="Rhea" id="RHEA:27642"/>
        <dbReference type="ChEBI" id="CHEBI:16335"/>
        <dbReference type="ChEBI" id="CHEBI:16708"/>
        <dbReference type="ChEBI" id="CHEBI:43474"/>
        <dbReference type="ChEBI" id="CHEBI:57720"/>
        <dbReference type="EC" id="2.4.2.1"/>
    </reaction>
    <physiologicalReaction direction="left-to-right" evidence="8">
        <dbReference type="Rhea" id="RHEA:27643"/>
    </physiologicalReaction>
</comment>
<dbReference type="RefSeq" id="WP_011471878.1">
    <property type="nucleotide sequence ID" value="NC_007925.1"/>
</dbReference>
<keyword evidence="5" id="KW-0378">Hydrolase</keyword>
<dbReference type="Pfam" id="PF02578">
    <property type="entry name" value="Cu-oxidase_4"/>
    <property type="match status" value="1"/>
</dbReference>
<evidence type="ECO:0000256" key="1">
    <source>
        <dbReference type="ARBA" id="ARBA00000553"/>
    </source>
</evidence>
<keyword evidence="4" id="KW-0479">Metal-binding</keyword>
<dbReference type="OrthoDB" id="4279at2"/>
<dbReference type="EMBL" id="CP000301">
    <property type="protein sequence ID" value="ABD86973.1"/>
    <property type="molecule type" value="Genomic_DNA"/>
</dbReference>
<dbReference type="InterPro" id="IPR038371">
    <property type="entry name" value="Cu_polyphenol_OxRdtase_sf"/>
</dbReference>
<organism evidence="11">
    <name type="scientific">Rhodopseudomonas palustris (strain BisB18)</name>
    <dbReference type="NCBI Taxonomy" id="316056"/>
    <lineage>
        <taxon>Bacteria</taxon>
        <taxon>Pseudomonadati</taxon>
        <taxon>Pseudomonadota</taxon>
        <taxon>Alphaproteobacteria</taxon>
        <taxon>Hyphomicrobiales</taxon>
        <taxon>Nitrobacteraceae</taxon>
        <taxon>Rhodopseudomonas</taxon>
    </lineage>
</organism>
<comment type="similarity">
    <text evidence="2 10">Belongs to the purine nucleoside phosphorylase YfiH/LACC1 family.</text>
</comment>
<dbReference type="GO" id="GO:0016787">
    <property type="term" value="F:hydrolase activity"/>
    <property type="evidence" value="ECO:0007669"/>
    <property type="project" value="UniProtKB-KW"/>
</dbReference>
<dbReference type="eggNOG" id="COG1496">
    <property type="taxonomic scope" value="Bacteria"/>
</dbReference>
<sequence>MTITSPLLSAVPGLRHAFFTREGGVSEGIYAGLNAGVGSQDDPAHVAENRRRMAQVMGVAPERFLTAYQIHSPDVVVAEAPWDSASRPRVDAIVTRVEGLAIGATAADCGPVLLVDPDARVIGAAHAGWKGALTGVVESTVAAMQNLGASRQNIRTAIGPLIRQQSYEVGSEFVERFVAADPGYARFFIASSRAGHAMFDLAGLIRLRLEQAGVGAIDDIGLDTYPNEKFFSYRRSVHRKEPDYGRHVHAIALHARPV</sequence>
<dbReference type="SUPFAM" id="SSF64438">
    <property type="entry name" value="CNF1/YfiH-like putative cysteine hydrolases"/>
    <property type="match status" value="1"/>
</dbReference>
<comment type="catalytic activity">
    <reaction evidence="1">
        <text>inosine + phosphate = alpha-D-ribose 1-phosphate + hypoxanthine</text>
        <dbReference type="Rhea" id="RHEA:27646"/>
        <dbReference type="ChEBI" id="CHEBI:17368"/>
        <dbReference type="ChEBI" id="CHEBI:17596"/>
        <dbReference type="ChEBI" id="CHEBI:43474"/>
        <dbReference type="ChEBI" id="CHEBI:57720"/>
        <dbReference type="EC" id="2.4.2.1"/>
    </reaction>
    <physiologicalReaction direction="left-to-right" evidence="1">
        <dbReference type="Rhea" id="RHEA:27647"/>
    </physiologicalReaction>
</comment>
<evidence type="ECO:0000256" key="2">
    <source>
        <dbReference type="ARBA" id="ARBA00007353"/>
    </source>
</evidence>
<dbReference type="CDD" id="cd16833">
    <property type="entry name" value="YfiH"/>
    <property type="match status" value="1"/>
</dbReference>
<dbReference type="InterPro" id="IPR003730">
    <property type="entry name" value="Cu_polyphenol_OxRdtase"/>
</dbReference>